<evidence type="ECO:0000313" key="2">
    <source>
        <dbReference type="EMBL" id="NJC28107.1"/>
    </source>
</evidence>
<evidence type="ECO:0000313" key="3">
    <source>
        <dbReference type="Proteomes" id="UP000770785"/>
    </source>
</evidence>
<dbReference type="Gene3D" id="2.30.110.10">
    <property type="entry name" value="Electron Transport, Fmn-binding Protein, Chain A"/>
    <property type="match status" value="1"/>
</dbReference>
<proteinExistence type="predicted"/>
<dbReference type="PANTHER" id="PTHR34818">
    <property type="entry name" value="PROTEIN BLI-3"/>
    <property type="match status" value="1"/>
</dbReference>
<accession>A0ABX0XFW1</accession>
<dbReference type="RefSeq" id="WP_168039811.1">
    <property type="nucleotide sequence ID" value="NZ_JAATJH010000008.1"/>
</dbReference>
<sequence length="171" mass="19029">MGDIKNLINKEAIVKIQKLATDVDITMFCTNLGGKPFSTCPMSTQQVEDDGTIWFFSNKNSDHNKDIKSDPATQLIYSSKAGDTDHLSVYGTSEITFDRAKAEELFTPMIKTWFPEGVDDPELTMIKFTPSEGYYWDTKNGQMVAFAKMMASVVTGKEGMDDGIEGKLKVN</sequence>
<reference evidence="2 3" key="1">
    <citation type="submission" date="2020-03" db="EMBL/GenBank/DDBJ databases">
        <title>Genomic Encyclopedia of Type Strains, Phase IV (KMG-IV): sequencing the most valuable type-strain genomes for metagenomic binning, comparative biology and taxonomic classification.</title>
        <authorList>
            <person name="Goeker M."/>
        </authorList>
    </citation>
    <scope>NUCLEOTIDE SEQUENCE [LARGE SCALE GENOMIC DNA]</scope>
    <source>
        <strain evidence="2 3">DSM 105096</strain>
    </source>
</reference>
<name>A0ABX0XFW1_9BACT</name>
<gene>
    <name evidence="2" type="ORF">GGR27_003626</name>
</gene>
<dbReference type="Pfam" id="PF16242">
    <property type="entry name" value="Pyrid_ox_like"/>
    <property type="match status" value="1"/>
</dbReference>
<dbReference type="InterPro" id="IPR012349">
    <property type="entry name" value="Split_barrel_FMN-bd"/>
</dbReference>
<feature type="domain" description="General stress protein FMN-binding split barrel" evidence="1">
    <location>
        <begin position="12"/>
        <end position="158"/>
    </location>
</feature>
<dbReference type="PANTHER" id="PTHR34818:SF1">
    <property type="entry name" value="PROTEIN BLI-3"/>
    <property type="match status" value="1"/>
</dbReference>
<comment type="caution">
    <text evidence="2">The sequence shown here is derived from an EMBL/GenBank/DDBJ whole genome shotgun (WGS) entry which is preliminary data.</text>
</comment>
<dbReference type="InterPro" id="IPR052917">
    <property type="entry name" value="Stress-Dev_Protein"/>
</dbReference>
<keyword evidence="3" id="KW-1185">Reference proteome</keyword>
<dbReference type="Proteomes" id="UP000770785">
    <property type="component" value="Unassembled WGS sequence"/>
</dbReference>
<organism evidence="2 3">
    <name type="scientific">Neolewinella antarctica</name>
    <dbReference type="NCBI Taxonomy" id="442734"/>
    <lineage>
        <taxon>Bacteria</taxon>
        <taxon>Pseudomonadati</taxon>
        <taxon>Bacteroidota</taxon>
        <taxon>Saprospiria</taxon>
        <taxon>Saprospirales</taxon>
        <taxon>Lewinellaceae</taxon>
        <taxon>Neolewinella</taxon>
    </lineage>
</organism>
<dbReference type="EMBL" id="JAATJH010000008">
    <property type="protein sequence ID" value="NJC28107.1"/>
    <property type="molecule type" value="Genomic_DNA"/>
</dbReference>
<dbReference type="SUPFAM" id="SSF50475">
    <property type="entry name" value="FMN-binding split barrel"/>
    <property type="match status" value="1"/>
</dbReference>
<protein>
    <submittedName>
        <fullName evidence="2">General stress protein 26</fullName>
    </submittedName>
</protein>
<dbReference type="InterPro" id="IPR038725">
    <property type="entry name" value="YdaG_split_barrel_FMN-bd"/>
</dbReference>
<evidence type="ECO:0000259" key="1">
    <source>
        <dbReference type="Pfam" id="PF16242"/>
    </source>
</evidence>